<proteinExistence type="predicted"/>
<name>A0ACC1S257_9APHY</name>
<reference evidence="1" key="1">
    <citation type="submission" date="2022-07" db="EMBL/GenBank/DDBJ databases">
        <title>Genome Sequence of Phlebia brevispora.</title>
        <authorList>
            <person name="Buettner E."/>
        </authorList>
    </citation>
    <scope>NUCLEOTIDE SEQUENCE</scope>
    <source>
        <strain evidence="1">MPL23</strain>
    </source>
</reference>
<protein>
    <submittedName>
        <fullName evidence="1">Uncharacterized protein</fullName>
    </submittedName>
</protein>
<dbReference type="Proteomes" id="UP001148662">
    <property type="component" value="Unassembled WGS sequence"/>
</dbReference>
<organism evidence="1 2">
    <name type="scientific">Phlebia brevispora</name>
    <dbReference type="NCBI Taxonomy" id="194682"/>
    <lineage>
        <taxon>Eukaryota</taxon>
        <taxon>Fungi</taxon>
        <taxon>Dikarya</taxon>
        <taxon>Basidiomycota</taxon>
        <taxon>Agaricomycotina</taxon>
        <taxon>Agaricomycetes</taxon>
        <taxon>Polyporales</taxon>
        <taxon>Meruliaceae</taxon>
        <taxon>Phlebia</taxon>
    </lineage>
</organism>
<comment type="caution">
    <text evidence="1">The sequence shown here is derived from an EMBL/GenBank/DDBJ whole genome shotgun (WGS) entry which is preliminary data.</text>
</comment>
<sequence length="1317" mass="149802">MQSVASPTANERASIISRIRELQNTLTRKREFASEHATPLSFVVAPLASRDGSATQSIPRELNTGLYALRYEASVNNHLLSYEEWLLKTIQSCEAYSRSPIPEVRLRYAVLQRNLEVAITDFEQWKAEEWRRQLQNPMIDTADAPSNGTVVQPHRFDTDDKQFKTIASSIPSDVRLVITTLDLSPQTITFVCCPRCFALYRLQSSEEDDQYPKSCQERKANGSPPCSAQLRITRTIRGVDRTFPARRFRMQDFDDWLGRTLCRPGLETVMDSRTSTCGVKEAMADIRDAPILDTILLPNGEKFVGPHVMDEGRYTFSICMDGLNPRGKGGPPVSVCSIFLACLDLPPNMRYKQENMFLVAVIPGPRHPSKEQINYLLKPIVTTFHRTYQHGVFYSRTPNFPRGKMTRSALVLPIGDSLAYAQMMGCAPPTHTHFCPFCLLTVDKIEDLDWQNWPTHDSDRYLSIAKSWLEAETEEDRAAIYKVHGIRWSELLRLPYWDPTKFRTIDIMHNLYSGVLAHHIVSIWGISSELQDGLEGVTFDPSKRKVSADERTEGRRVLQFGTDHQLDKLLKPVLRQLCREEGLRFSGRKGKLLKRLHNLRSERHWPEAQSAGQPSKTRPRVRFPTILDDQEESPPQQVDPVDLMDIHAGDPEGECSYETRVLPQHTPHRSETDRRTRSKRNEPATDDEMTRGRSVLERGSKSELRTLRVPVLRMLCSEVFHVPLAEYDEHSKEALLSALHQYRVENGICDEEGKVLHRSLRRLKQASVAELAAADNALEYGSKSKVKSLRVAQLVALCTIRLGKHYLNKKQAVDNLLEYRVHQGITDARGKLVEERRKGKRTRVIGKQRLSIVWKDMQTTILPSFITPAPITAGTKGQGNLGAAEWRSFCTINLPISLIALWGSFAEDSREYQLLANFMDLVTAVKLVSTRIITAQSLADYRTHLHSYLTNLLVLFPGTTINHNQHRALHIPEIFAHTGPAHAQWCFGFERGNHELQVINTNNQNDSIASTFLERFCNKQNIRHIFTGAVLPAQFSRAASLFIKAFSSDSGDLFDILGMVTSEDEDDDSTENDASTQLSREIAECLHDKTDFIDGITQRNTQHIFVRRVEVIPFITERGFKYKAAHRSPRDSYIAFRTGEQQRWRAGRIAQIFRHSRRKPSGIRVTEVFLDVEEYRRLDDGEKMNDPYRKFPLFGKLFRDEFLAQHTIVTVAELWCHCAISRPAFTSEALKAGYIHALPLDKVSPMSTTECYIHQLAYNWLPLVVVMLSTISATHAILPKPWGSNEYCNVLSLPITTSSRFGALVVVISEPEHAIVV</sequence>
<evidence type="ECO:0000313" key="2">
    <source>
        <dbReference type="Proteomes" id="UP001148662"/>
    </source>
</evidence>
<accession>A0ACC1S257</accession>
<evidence type="ECO:0000313" key="1">
    <source>
        <dbReference type="EMBL" id="KAJ3530362.1"/>
    </source>
</evidence>
<gene>
    <name evidence="1" type="ORF">NM688_g7722</name>
</gene>
<dbReference type="EMBL" id="JANHOG010001881">
    <property type="protein sequence ID" value="KAJ3530362.1"/>
    <property type="molecule type" value="Genomic_DNA"/>
</dbReference>
<keyword evidence="2" id="KW-1185">Reference proteome</keyword>